<reference evidence="13" key="1">
    <citation type="submission" date="2021-11" db="EMBL/GenBank/DDBJ databases">
        <authorList>
            <person name="Schell T."/>
        </authorList>
    </citation>
    <scope>NUCLEOTIDE SEQUENCE</scope>
    <source>
        <strain evidence="13">M5</strain>
    </source>
</reference>
<evidence type="ECO:0000256" key="4">
    <source>
        <dbReference type="ARBA" id="ARBA00022499"/>
    </source>
</evidence>
<dbReference type="SUPFAM" id="SSF75632">
    <property type="entry name" value="Cullin homology domain"/>
    <property type="match status" value="1"/>
</dbReference>
<evidence type="ECO:0000256" key="2">
    <source>
        <dbReference type="ARBA" id="ARBA00004906"/>
    </source>
</evidence>
<feature type="domain" description="Cullin family profile" evidence="12">
    <location>
        <begin position="406"/>
        <end position="640"/>
    </location>
</feature>
<dbReference type="FunFam" id="1.10.10.10:FF:000142">
    <property type="entry name" value="Cullin 5"/>
    <property type="match status" value="1"/>
</dbReference>
<dbReference type="GO" id="GO:0031625">
    <property type="term" value="F:ubiquitin protein ligase binding"/>
    <property type="evidence" value="ECO:0007669"/>
    <property type="project" value="InterPro"/>
</dbReference>
<protein>
    <recommendedName>
        <fullName evidence="9">Cullin-5</fullName>
    </recommendedName>
</protein>
<dbReference type="PANTHER" id="PTHR11932">
    <property type="entry name" value="CULLIN"/>
    <property type="match status" value="1"/>
</dbReference>
<dbReference type="Gene3D" id="3.30.230.130">
    <property type="entry name" value="Cullin, Chain C, Domain 2"/>
    <property type="match status" value="1"/>
</dbReference>
<accession>A0A8J2W2M9</accession>
<dbReference type="Pfam" id="PF00888">
    <property type="entry name" value="Cullin"/>
    <property type="match status" value="1"/>
</dbReference>
<dbReference type="Proteomes" id="UP000789390">
    <property type="component" value="Unassembled WGS sequence"/>
</dbReference>
<evidence type="ECO:0000256" key="11">
    <source>
        <dbReference type="RuleBase" id="RU003829"/>
    </source>
</evidence>
<organism evidence="13 14">
    <name type="scientific">Daphnia galeata</name>
    <dbReference type="NCBI Taxonomy" id="27404"/>
    <lineage>
        <taxon>Eukaryota</taxon>
        <taxon>Metazoa</taxon>
        <taxon>Ecdysozoa</taxon>
        <taxon>Arthropoda</taxon>
        <taxon>Crustacea</taxon>
        <taxon>Branchiopoda</taxon>
        <taxon>Diplostraca</taxon>
        <taxon>Cladocera</taxon>
        <taxon>Anomopoda</taxon>
        <taxon>Daphniidae</taxon>
        <taxon>Daphnia</taxon>
    </lineage>
</organism>
<evidence type="ECO:0000313" key="13">
    <source>
        <dbReference type="EMBL" id="CAH0102554.1"/>
    </source>
</evidence>
<evidence type="ECO:0000256" key="1">
    <source>
        <dbReference type="ARBA" id="ARBA00004123"/>
    </source>
</evidence>
<dbReference type="InterPro" id="IPR045093">
    <property type="entry name" value="Cullin"/>
</dbReference>
<dbReference type="InterPro" id="IPR016158">
    <property type="entry name" value="Cullin_homology"/>
</dbReference>
<evidence type="ECO:0000259" key="12">
    <source>
        <dbReference type="PROSITE" id="PS50069"/>
    </source>
</evidence>
<dbReference type="FunFam" id="1.20.1310.10:FF:000014">
    <property type="entry name" value="Cullin 5"/>
    <property type="match status" value="1"/>
</dbReference>
<dbReference type="FunFam" id="3.30.230.130:FF:000004">
    <property type="entry name" value="Cullin 5"/>
    <property type="match status" value="1"/>
</dbReference>
<dbReference type="GO" id="GO:0006511">
    <property type="term" value="P:ubiquitin-dependent protein catabolic process"/>
    <property type="evidence" value="ECO:0007669"/>
    <property type="project" value="InterPro"/>
</dbReference>
<evidence type="ECO:0000256" key="7">
    <source>
        <dbReference type="ARBA" id="ARBA00022843"/>
    </source>
</evidence>
<dbReference type="GO" id="GO:0016567">
    <property type="term" value="P:protein ubiquitination"/>
    <property type="evidence" value="ECO:0007669"/>
    <property type="project" value="UniProtKB-ARBA"/>
</dbReference>
<evidence type="ECO:0000313" key="14">
    <source>
        <dbReference type="Proteomes" id="UP000789390"/>
    </source>
</evidence>
<dbReference type="SMART" id="SM00884">
    <property type="entry name" value="Cullin_Nedd8"/>
    <property type="match status" value="1"/>
</dbReference>
<dbReference type="FunFam" id="1.20.1310.10:FF:000009">
    <property type="entry name" value="Cullin 5"/>
    <property type="match status" value="1"/>
</dbReference>
<dbReference type="FunFam" id="1.20.1310.10:FF:000017">
    <property type="entry name" value="Cullin 5"/>
    <property type="match status" value="1"/>
</dbReference>
<proteinExistence type="inferred from homology"/>
<dbReference type="InterPro" id="IPR001373">
    <property type="entry name" value="Cullin_N"/>
</dbReference>
<dbReference type="SMART" id="SM00182">
    <property type="entry name" value="CULLIN"/>
    <property type="match status" value="1"/>
</dbReference>
<name>A0A8J2W2M9_9CRUS</name>
<dbReference type="EMBL" id="CAKKLH010000086">
    <property type="protein sequence ID" value="CAH0102554.1"/>
    <property type="molecule type" value="Genomic_DNA"/>
</dbReference>
<dbReference type="GO" id="GO:0031461">
    <property type="term" value="C:cullin-RING ubiquitin ligase complex"/>
    <property type="evidence" value="ECO:0007669"/>
    <property type="project" value="InterPro"/>
</dbReference>
<dbReference type="InterPro" id="IPR036388">
    <property type="entry name" value="WH-like_DNA-bd_sf"/>
</dbReference>
<keyword evidence="6" id="KW-0833">Ubl conjugation pathway</keyword>
<comment type="pathway">
    <text evidence="2">Protein modification; protein ubiquitination.</text>
</comment>
<dbReference type="InterPro" id="IPR019559">
    <property type="entry name" value="Cullin_neddylation_domain"/>
</dbReference>
<dbReference type="Pfam" id="PF26557">
    <property type="entry name" value="Cullin_AB"/>
    <property type="match status" value="1"/>
</dbReference>
<dbReference type="GO" id="GO:0005634">
    <property type="term" value="C:nucleus"/>
    <property type="evidence" value="ECO:0007669"/>
    <property type="project" value="UniProtKB-SubCell"/>
</dbReference>
<evidence type="ECO:0000256" key="6">
    <source>
        <dbReference type="ARBA" id="ARBA00022786"/>
    </source>
</evidence>
<evidence type="ECO:0000256" key="5">
    <source>
        <dbReference type="ARBA" id="ARBA00022553"/>
    </source>
</evidence>
<dbReference type="Pfam" id="PF10557">
    <property type="entry name" value="Cullin_Nedd8"/>
    <property type="match status" value="1"/>
</dbReference>
<comment type="caution">
    <text evidence="13">The sequence shown here is derived from an EMBL/GenBank/DDBJ whole genome shotgun (WGS) entry which is preliminary data.</text>
</comment>
<dbReference type="InterPro" id="IPR059120">
    <property type="entry name" value="Cullin-like_AB"/>
</dbReference>
<keyword evidence="14" id="KW-1185">Reference proteome</keyword>
<evidence type="ECO:0000256" key="3">
    <source>
        <dbReference type="ARBA" id="ARBA00006019"/>
    </source>
</evidence>
<dbReference type="AlphaFoldDB" id="A0A8J2W2M9"/>
<dbReference type="InterPro" id="IPR036390">
    <property type="entry name" value="WH_DNA-bd_sf"/>
</dbReference>
<dbReference type="OrthoDB" id="27073at2759"/>
<keyword evidence="5" id="KW-0597">Phosphoprotein</keyword>
<evidence type="ECO:0000256" key="8">
    <source>
        <dbReference type="ARBA" id="ARBA00023242"/>
    </source>
</evidence>
<dbReference type="InterPro" id="IPR036317">
    <property type="entry name" value="Cullin_homology_sf"/>
</dbReference>
<keyword evidence="4" id="KW-1017">Isopeptide bond</keyword>
<dbReference type="PROSITE" id="PS50069">
    <property type="entry name" value="CULLIN_2"/>
    <property type="match status" value="1"/>
</dbReference>
<dbReference type="SUPFAM" id="SSF46785">
    <property type="entry name" value="Winged helix' DNA-binding domain"/>
    <property type="match status" value="1"/>
</dbReference>
<sequence length="787" mass="91977">MAASMWKDKGQMVFEEQWPLMRPTILKLLRQEPVSRAEWHELFWSVHMVCLWDEKSHAKMYKALQDDILEFIKQAQTRVLTHEEDQSLLRAYISEWRKFFTQCSYLPMPFFQLETALQGKTHNSVQKKPQQNTDDSLVRKLMLDSWNSSIFSNIKNRLQDSAMKLVHAERNGEAFDSQLVIGVRESYVNLCSNSEDKLTIYMENFEKAYIDSTEAFYKLKAPQYLEINGVQNYMRYAESKLREEEQRANKYLESCSIATLNGCCVNVLVTAFKETILAECSSMIKQDETEKLRMMFRLMDRVSDGIAPMLKYLEDHIIHAGLADMMVAAELITQDSEKYVERLLTLFNQFSLLVKEAFDDDPRFLTARDKAYKHVVNDTSVFRLDLPTRLPGPGSSGGVKTQPESRCPELLANFCDMLLRKTPLSKKLTSDEIESKLKDVLLVLKYVQNKDVFMRFHKAHLTRRLILDTSADSEKEENMVEWLREVGMPADYVHKLARMFQDIKISEDLNQQFKEEYRKTKGSIADSINIKILNAGAWARGSDRVTVSLPLELEDYIPEVEDFYRKKHSGRKLQWHHHMSNGTIQFANSVGRFDLDVTTFQMAVLFAWNERPQEKISLENLRLATELPDAELRRTLWLWFFQSLVAFPKLKRQLLICHPEVQSPRDFTENTVFAVNQDFSLIKNGKVQKRGKINLIGRLQLSTEKSKEEENEGIVQLRILRTQEAIVKILKMRKQISNAQLQTELVEILKNLFIPSKKMIKEQVEWLIEHRYMKRSEKDINTFIYLA</sequence>
<keyword evidence="7" id="KW-0832">Ubl conjugation</keyword>
<dbReference type="Gene3D" id="1.20.1310.10">
    <property type="entry name" value="Cullin Repeats"/>
    <property type="match status" value="4"/>
</dbReference>
<gene>
    <name evidence="13" type="ORF">DGAL_LOCUS4974</name>
</gene>
<dbReference type="InterPro" id="IPR016157">
    <property type="entry name" value="Cullin_CS"/>
</dbReference>
<keyword evidence="8" id="KW-0539">Nucleus</keyword>
<evidence type="ECO:0000256" key="9">
    <source>
        <dbReference type="ARBA" id="ARBA00040451"/>
    </source>
</evidence>
<dbReference type="GO" id="GO:0007165">
    <property type="term" value="P:signal transduction"/>
    <property type="evidence" value="ECO:0007669"/>
    <property type="project" value="UniProtKB-ARBA"/>
</dbReference>
<comment type="similarity">
    <text evidence="3 10 11">Belongs to the cullin family.</text>
</comment>
<dbReference type="Gene3D" id="1.10.10.10">
    <property type="entry name" value="Winged helix-like DNA-binding domain superfamily/Winged helix DNA-binding domain"/>
    <property type="match status" value="1"/>
</dbReference>
<evidence type="ECO:0000256" key="10">
    <source>
        <dbReference type="PROSITE-ProRule" id="PRU00330"/>
    </source>
</evidence>
<comment type="subcellular location">
    <subcellularLocation>
        <location evidence="1">Nucleus</location>
    </subcellularLocation>
</comment>
<dbReference type="SUPFAM" id="SSF74788">
    <property type="entry name" value="Cullin repeat-like"/>
    <property type="match status" value="1"/>
</dbReference>
<dbReference type="PROSITE" id="PS01256">
    <property type="entry name" value="CULLIN_1"/>
    <property type="match status" value="1"/>
</dbReference>
<dbReference type="InterPro" id="IPR016159">
    <property type="entry name" value="Cullin_repeat-like_dom_sf"/>
</dbReference>